<evidence type="ECO:0000256" key="4">
    <source>
        <dbReference type="ARBA" id="ARBA00022989"/>
    </source>
</evidence>
<keyword evidence="4 7" id="KW-1133">Transmembrane helix</keyword>
<evidence type="ECO:0000256" key="1">
    <source>
        <dbReference type="ARBA" id="ARBA00004651"/>
    </source>
</evidence>
<dbReference type="KEGG" id="pvs:A1sIA79_05895"/>
<keyword evidence="11" id="KW-1185">Reference proteome</keyword>
<accession>A0AAC9YX08</accession>
<evidence type="ECO:0000313" key="12">
    <source>
        <dbReference type="Proteomes" id="UP000217194"/>
    </source>
</evidence>
<dbReference type="GO" id="GO:0005886">
    <property type="term" value="C:plasma membrane"/>
    <property type="evidence" value="ECO:0007669"/>
    <property type="project" value="UniProtKB-SubCell"/>
</dbReference>
<feature type="domain" description="Cardiolipin synthase N-terminal" evidence="8">
    <location>
        <begin position="14"/>
        <end position="59"/>
    </location>
</feature>
<comment type="subcellular location">
    <subcellularLocation>
        <location evidence="1">Cell membrane</location>
        <topology evidence="1">Multi-pass membrane protein</topology>
    </subcellularLocation>
</comment>
<feature type="region of interest" description="Disordered" evidence="6">
    <location>
        <begin position="68"/>
        <end position="87"/>
    </location>
</feature>
<keyword evidence="3 7" id="KW-0812">Transmembrane</keyword>
<name>A0AAC9YX08_9ACTN</name>
<evidence type="ECO:0000313" key="9">
    <source>
        <dbReference type="EMBL" id="ASY17724.1"/>
    </source>
</evidence>
<dbReference type="RefSeq" id="WP_095675273.1">
    <property type="nucleotide sequence ID" value="NZ_CP016774.1"/>
</dbReference>
<dbReference type="EMBL" id="CP016774">
    <property type="protein sequence ID" value="ASY17724.1"/>
    <property type="molecule type" value="Genomic_DNA"/>
</dbReference>
<evidence type="ECO:0000259" key="8">
    <source>
        <dbReference type="Pfam" id="PF13396"/>
    </source>
</evidence>
<dbReference type="AlphaFoldDB" id="A0AAC9YX08"/>
<keyword evidence="5 7" id="KW-0472">Membrane</keyword>
<dbReference type="Proteomes" id="UP000217194">
    <property type="component" value="Chromosome"/>
</dbReference>
<evidence type="ECO:0000256" key="5">
    <source>
        <dbReference type="ARBA" id="ARBA00023136"/>
    </source>
</evidence>
<evidence type="ECO:0000256" key="2">
    <source>
        <dbReference type="ARBA" id="ARBA00022475"/>
    </source>
</evidence>
<evidence type="ECO:0000313" key="10">
    <source>
        <dbReference type="EMBL" id="ASY23055.1"/>
    </source>
</evidence>
<protein>
    <recommendedName>
        <fullName evidence="8">Cardiolipin synthase N-terminal domain-containing protein</fullName>
    </recommendedName>
</protein>
<evidence type="ECO:0000256" key="7">
    <source>
        <dbReference type="SAM" id="Phobius"/>
    </source>
</evidence>
<dbReference type="InterPro" id="IPR027379">
    <property type="entry name" value="CLS_N"/>
</dbReference>
<dbReference type="Proteomes" id="UP000217177">
    <property type="component" value="Chromosome"/>
</dbReference>
<evidence type="ECO:0000256" key="6">
    <source>
        <dbReference type="SAM" id="MobiDB-lite"/>
    </source>
</evidence>
<evidence type="ECO:0000313" key="11">
    <source>
        <dbReference type="Proteomes" id="UP000217177"/>
    </source>
</evidence>
<feature type="transmembrane region" description="Helical" evidence="7">
    <location>
        <begin position="36"/>
        <end position="57"/>
    </location>
</feature>
<reference evidence="11 12" key="1">
    <citation type="submission" date="2016-07" db="EMBL/GenBank/DDBJ databases">
        <title>High microdiversification within the ubiquitous acI lineage of Actinobacteria.</title>
        <authorList>
            <person name="Neuenschwander S.M."/>
            <person name="Salcher M."/>
            <person name="Ghai R."/>
            <person name="Pernthaler J."/>
        </authorList>
    </citation>
    <scope>NUCLEOTIDE SEQUENCE [LARGE SCALE GENOMIC DNA]</scope>
    <source>
        <strain evidence="9">MMS-IA-79</strain>
        <strain evidence="10">MMS-IIB-76</strain>
    </source>
</reference>
<dbReference type="EMBL" id="CP016778">
    <property type="protein sequence ID" value="ASY23055.1"/>
    <property type="molecule type" value="Genomic_DNA"/>
</dbReference>
<organism evidence="10 12">
    <name type="scientific">Candidatus Planktophila versatilis</name>
    <dbReference type="NCBI Taxonomy" id="1884905"/>
    <lineage>
        <taxon>Bacteria</taxon>
        <taxon>Bacillati</taxon>
        <taxon>Actinomycetota</taxon>
        <taxon>Actinomycetes</taxon>
        <taxon>Candidatus Nanopelagicales</taxon>
        <taxon>Candidatus Nanopelagicaceae</taxon>
        <taxon>Candidatus Planktophila</taxon>
    </lineage>
</organism>
<dbReference type="Pfam" id="PF13396">
    <property type="entry name" value="PLDc_N"/>
    <property type="match status" value="1"/>
</dbReference>
<gene>
    <name evidence="9" type="ORF">A1sIA79_05895</name>
    <name evidence="10" type="ORF">A1sIIB76_05865</name>
</gene>
<evidence type="ECO:0000256" key="3">
    <source>
        <dbReference type="ARBA" id="ARBA00022692"/>
    </source>
</evidence>
<sequence>MIKLTGLLLILSVALTLYTFIDCARRDETQIQKLPKWGWLIIILLTGIFGPIAYLVIGRNPLKNLPKRKPQKRILPPDDDPDFLRRI</sequence>
<keyword evidence="2" id="KW-1003">Cell membrane</keyword>
<proteinExistence type="predicted"/>